<evidence type="ECO:0000256" key="4">
    <source>
        <dbReference type="ARBA" id="ARBA00022989"/>
    </source>
</evidence>
<reference evidence="11" key="2">
    <citation type="journal article" date="2015" name="Genome Biol. Evol.">
        <title>Complete Genome Sequence and Transcriptomic Analysis of the Novel Pathogen Elizabethkingia anophelis in Response to Oxidative Stress.</title>
        <authorList>
            <person name="Li Y."/>
            <person name="Liu Y."/>
            <person name="Chew S.C."/>
            <person name="Tay M."/>
            <person name="Salido M.M."/>
            <person name="Teo J."/>
            <person name="Lauro F.M."/>
            <person name="Givskov M."/>
            <person name="Yang L."/>
        </authorList>
    </citation>
    <scope>NUCLEOTIDE SEQUENCE</scope>
    <source>
        <strain evidence="11">NUHP1</strain>
    </source>
</reference>
<feature type="transmembrane region" description="Helical" evidence="7">
    <location>
        <begin position="273"/>
        <end position="299"/>
    </location>
</feature>
<evidence type="ECO:0000259" key="9">
    <source>
        <dbReference type="Pfam" id="PF22571"/>
    </source>
</evidence>
<dbReference type="KEGG" id="eao:BD94_3113"/>
<dbReference type="PANTHER" id="PTHR33885:SF3">
    <property type="entry name" value="PHAGE SHOCK PROTEIN C"/>
    <property type="match status" value="1"/>
</dbReference>
<comment type="subcellular location">
    <subcellularLocation>
        <location evidence="1">Cell membrane</location>
        <topology evidence="1">Single-pass membrane protein</topology>
    </subcellularLocation>
</comment>
<evidence type="ECO:0000256" key="2">
    <source>
        <dbReference type="ARBA" id="ARBA00022475"/>
    </source>
</evidence>
<sequence>MNKTLSIGLAGFSFTIEEHAYIKLNDYLAALRRSMEPEEANEVMQDIEMRIVEIFKSRLGKREVVNDEDVEAIIALIGTPEQIDEQEQEYTSKEKSGSSRASGSGFSRDKQLFRDPETKMIGGVSGGLAGYLGVDIVWIRLAFVLLLFAKGFGALIYIILWIVVPKAKTAGDFLKMRGKPLNFDNLKEQSNKVVQFATDSSEKVNQFYQNNKGQANDVGNAFLKALSIIFGLFTSAIAVSFFLGSIAVLFGGLSFGEGAIDIPENINFYFNDGVTGSAIIFFGFLSMFIPAIIFTLISLKLFSPNLKIKYMGYLIATLVLCWIVLIGFIGYSASKANFRFNGHNEETENISINTKSDSIILDSKKVIIPENFKSYISDIYSDKKTIFEETYPYVQIERKDVAAPYLIIEKSANGYNKPLQMKLPIEVIDNKILLPNYFSYNYDNRFRHYRIEYKLVVPKKMKVITAPGADVSINEKDNDDDDSFNGNISISTTGNEDAPDSIIVNGKKVAVDDIKIGKSDDDKKIKIDKDSIKEVNVSISNGKKEVKIKTK</sequence>
<feature type="transmembrane region" description="Helical" evidence="7">
    <location>
        <begin position="145"/>
        <end position="164"/>
    </location>
</feature>
<evidence type="ECO:0000256" key="6">
    <source>
        <dbReference type="SAM" id="MobiDB-lite"/>
    </source>
</evidence>
<dbReference type="GO" id="GO:0005886">
    <property type="term" value="C:plasma membrane"/>
    <property type="evidence" value="ECO:0007669"/>
    <property type="project" value="UniProtKB-SubCell"/>
</dbReference>
<keyword evidence="3 7" id="KW-0812">Transmembrane</keyword>
<evidence type="ECO:0000313" key="11">
    <source>
        <dbReference type="EMBL" id="AIL46888.1"/>
    </source>
</evidence>
<dbReference type="InterPro" id="IPR007168">
    <property type="entry name" value="Phageshock_PspC_N"/>
</dbReference>
<feature type="transmembrane region" description="Helical" evidence="7">
    <location>
        <begin position="120"/>
        <end position="139"/>
    </location>
</feature>
<dbReference type="InterPro" id="IPR054321">
    <property type="entry name" value="PspC-rel_TM"/>
</dbReference>
<evidence type="ECO:0000256" key="5">
    <source>
        <dbReference type="ARBA" id="ARBA00023136"/>
    </source>
</evidence>
<evidence type="ECO:0000256" key="1">
    <source>
        <dbReference type="ARBA" id="ARBA00004162"/>
    </source>
</evidence>
<dbReference type="STRING" id="1338011.BD94_3113"/>
<reference evidence="11" key="1">
    <citation type="journal article" date="2013" name="Lancet">
        <title>First case of E anophelis outbreak in an intensive-care unit.</title>
        <authorList>
            <person name="Teo J."/>
            <person name="Tan S.Y."/>
            <person name="Tay M."/>
            <person name="Ding Y."/>
            <person name="Kjelleberg S."/>
            <person name="Givskov M."/>
            <person name="Lin R.T."/>
            <person name="Yang L."/>
        </authorList>
    </citation>
    <scope>NUCLEOTIDE SEQUENCE [LARGE SCALE GENOMIC DNA]</scope>
    <source>
        <strain evidence="11">NUHP1</strain>
    </source>
</reference>
<evidence type="ECO:0000259" key="10">
    <source>
        <dbReference type="Pfam" id="PF22744"/>
    </source>
</evidence>
<gene>
    <name evidence="11" type="ORF">BD94_3113</name>
</gene>
<dbReference type="InterPro" id="IPR052027">
    <property type="entry name" value="PspC"/>
</dbReference>
<dbReference type="InterPro" id="IPR054319">
    <property type="entry name" value="PspC-rel_ToastRack"/>
</dbReference>
<keyword evidence="5 7" id="KW-0472">Membrane</keyword>
<protein>
    <submittedName>
        <fullName evidence="11">Uncharacterized protein</fullName>
    </submittedName>
</protein>
<dbReference type="Proteomes" id="UP000028933">
    <property type="component" value="Chromosome"/>
</dbReference>
<feature type="domain" description="PspC-related ToastRack" evidence="10">
    <location>
        <begin position="388"/>
        <end position="481"/>
    </location>
</feature>
<feature type="transmembrane region" description="Helical" evidence="7">
    <location>
        <begin position="311"/>
        <end position="331"/>
    </location>
</feature>
<accession>A0A077EK19</accession>
<evidence type="ECO:0000313" key="12">
    <source>
        <dbReference type="Proteomes" id="UP000028933"/>
    </source>
</evidence>
<keyword evidence="4 7" id="KW-1133">Transmembrane helix</keyword>
<feature type="region of interest" description="Disordered" evidence="6">
    <location>
        <begin position="84"/>
        <end position="110"/>
    </location>
</feature>
<dbReference type="eggNOG" id="COG1983">
    <property type="taxonomic scope" value="Bacteria"/>
</dbReference>
<feature type="transmembrane region" description="Helical" evidence="7">
    <location>
        <begin position="228"/>
        <end position="253"/>
    </location>
</feature>
<dbReference type="Pfam" id="PF22744">
    <property type="entry name" value="Toast-rack_PspC-Cterm"/>
    <property type="match status" value="1"/>
</dbReference>
<name>A0A077EK19_9FLAO</name>
<organism evidence="11 12">
    <name type="scientific">Elizabethkingia anophelis NUHP1</name>
    <dbReference type="NCBI Taxonomy" id="1338011"/>
    <lineage>
        <taxon>Bacteria</taxon>
        <taxon>Pseudomonadati</taxon>
        <taxon>Bacteroidota</taxon>
        <taxon>Flavobacteriia</taxon>
        <taxon>Flavobacteriales</taxon>
        <taxon>Weeksellaceae</taxon>
        <taxon>Elizabethkingia</taxon>
    </lineage>
</organism>
<proteinExistence type="predicted"/>
<keyword evidence="2" id="KW-1003">Cell membrane</keyword>
<evidence type="ECO:0000256" key="7">
    <source>
        <dbReference type="SAM" id="Phobius"/>
    </source>
</evidence>
<dbReference type="PANTHER" id="PTHR33885">
    <property type="entry name" value="PHAGE SHOCK PROTEIN C"/>
    <property type="match status" value="1"/>
</dbReference>
<dbReference type="RefSeq" id="WP_009089500.1">
    <property type="nucleotide sequence ID" value="NZ_CP007547.1"/>
</dbReference>
<feature type="domain" description="PspC-related transmembrane region" evidence="9">
    <location>
        <begin position="202"/>
        <end position="335"/>
    </location>
</feature>
<dbReference type="GeneID" id="56684260"/>
<evidence type="ECO:0000259" key="8">
    <source>
        <dbReference type="Pfam" id="PF04024"/>
    </source>
</evidence>
<evidence type="ECO:0000256" key="3">
    <source>
        <dbReference type="ARBA" id="ARBA00022692"/>
    </source>
</evidence>
<dbReference type="HOGENOM" id="CLU_017085_0_0_10"/>
<dbReference type="Pfam" id="PF22571">
    <property type="entry name" value="LiaI-LiaF-TM_PspC"/>
    <property type="match status" value="1"/>
</dbReference>
<dbReference type="AlphaFoldDB" id="A0A077EK19"/>
<dbReference type="EMBL" id="CP007547">
    <property type="protein sequence ID" value="AIL46888.1"/>
    <property type="molecule type" value="Genomic_DNA"/>
</dbReference>
<feature type="domain" description="Phage shock protein PspC N-terminal" evidence="8">
    <location>
        <begin position="110"/>
        <end position="167"/>
    </location>
</feature>
<dbReference type="Pfam" id="PF04024">
    <property type="entry name" value="PspC"/>
    <property type="match status" value="1"/>
</dbReference>